<protein>
    <submittedName>
        <fullName evidence="3">Uncharacterized protein</fullName>
    </submittedName>
</protein>
<reference evidence="4 5" key="1">
    <citation type="submission" date="2020-02" db="EMBL/GenBank/DDBJ databases">
        <title>Broccoli isolated Pseudomonas sp.</title>
        <authorList>
            <person name="Fujikawa T."/>
            <person name="Sawada H."/>
        </authorList>
    </citation>
    <scope>NUCLEOTIDE SEQUENCE [LARGE SCALE GENOMIC DNA]</scope>
    <source>
        <strain evidence="3 5">MAFF212427</strain>
        <strain evidence="2 4">MAFF212428</strain>
    </source>
</reference>
<dbReference type="EMBL" id="JAAHBV010000016">
    <property type="protein sequence ID" value="NER58950.1"/>
    <property type="molecule type" value="Genomic_DNA"/>
</dbReference>
<evidence type="ECO:0000313" key="5">
    <source>
        <dbReference type="Proteomes" id="UP000482634"/>
    </source>
</evidence>
<dbReference type="EMBL" id="JAAHBU010000030">
    <property type="protein sequence ID" value="NER63050.1"/>
    <property type="molecule type" value="Genomic_DNA"/>
</dbReference>
<dbReference type="Proteomes" id="UP000482634">
    <property type="component" value="Unassembled WGS sequence"/>
</dbReference>
<dbReference type="Proteomes" id="UP000480410">
    <property type="component" value="Unassembled WGS sequence"/>
</dbReference>
<evidence type="ECO:0000313" key="3">
    <source>
        <dbReference type="EMBL" id="NER63050.1"/>
    </source>
</evidence>
<evidence type="ECO:0000313" key="4">
    <source>
        <dbReference type="Proteomes" id="UP000480410"/>
    </source>
</evidence>
<feature type="region of interest" description="Disordered" evidence="1">
    <location>
        <begin position="1"/>
        <end position="30"/>
    </location>
</feature>
<feature type="compositionally biased region" description="Low complexity" evidence="1">
    <location>
        <begin position="17"/>
        <end position="30"/>
    </location>
</feature>
<organism evidence="3 5">
    <name type="scientific">Pseudomonas brassicae</name>
    <dbReference type="NCBI Taxonomy" id="2708063"/>
    <lineage>
        <taxon>Bacteria</taxon>
        <taxon>Pseudomonadati</taxon>
        <taxon>Pseudomonadota</taxon>
        <taxon>Gammaproteobacteria</taxon>
        <taxon>Pseudomonadales</taxon>
        <taxon>Pseudomonadaceae</taxon>
        <taxon>Pseudomonas</taxon>
    </lineage>
</organism>
<dbReference type="AlphaFoldDB" id="A0A6B3NS05"/>
<dbReference type="RefSeq" id="WP_163941123.1">
    <property type="nucleotide sequence ID" value="NZ_JAAHBU010000030.1"/>
</dbReference>
<gene>
    <name evidence="2" type="ORF">G3435_01070</name>
    <name evidence="3" type="ORF">G3436_03005</name>
</gene>
<evidence type="ECO:0000256" key="1">
    <source>
        <dbReference type="SAM" id="MobiDB-lite"/>
    </source>
</evidence>
<comment type="caution">
    <text evidence="3">The sequence shown here is derived from an EMBL/GenBank/DDBJ whole genome shotgun (WGS) entry which is preliminary data.</text>
</comment>
<accession>A0A6M0CZT7</accession>
<proteinExistence type="predicted"/>
<keyword evidence="5" id="KW-1185">Reference proteome</keyword>
<name>A0A6B3NS05_9PSED</name>
<evidence type="ECO:0000313" key="2">
    <source>
        <dbReference type="EMBL" id="NER58950.1"/>
    </source>
</evidence>
<accession>A0A6B3NS05</accession>
<sequence length="670" mass="72894">MSSQEKDPTSAKQQYTSAERGISSSASASSVRSFIQSSPIEARTSNVRLLAEDAKRAARFPAPIPDNVLPNGVDLQINLLSKEQWFMGLELSGITWDDTEGLPDASQDVISFYINGQKIKTEYRFDYPVDPASVPATFNIPRDQLGIGERLITFVVENDFSQNEESSDGAVFTVDLTDPNVGNTPIAVTLPTLPSGEVDEAYLTANGGLTVSIPGYFDEQGGDRYVLKYGKVPLSDINGDIGATPQEVTISAADIRSLGEGVQEISYWLFDRAGNESKLASLAEVRVVLTPQPADLKAPLVPAANPVIDQADARAGVDINVPEYTNPLRDDKIDVYASEADGSNPVLLKTIYFPTLTTRLSYAELAARGDEYSVNVYYTVTRGSGQPRVSPSTPVVVDLSTAGPVNPNEPDPVNPLLDKPRVFGAVSNTLDILEPRDKGQPADAKFNFYDPLKEGEIVRVYYGGLPNPVVEYTVQPGDVADEEKVLSIPWANINQVGNGKIPVFYRIFKNSAATNYQQSETTLVDVSVSTVENMTKPAFVGAAAGATIINCARKPWEGLRVQVRDVNNLKANDDVELHWVMFDNYVINNVPSGAEVPSTKGVFTRKVPAGAAFLDFDIPYYPNMDFTKRVGHCAFFWRIVKAQGAATGTSETVRVNYTLKNGNGYCWPVN</sequence>